<reference evidence="1 2" key="1">
    <citation type="submission" date="2020-08" db="EMBL/GenBank/DDBJ databases">
        <title>Genomic Encyclopedia of Type Strains, Phase IV (KMG-IV): sequencing the most valuable type-strain genomes for metagenomic binning, comparative biology and taxonomic classification.</title>
        <authorList>
            <person name="Goeker M."/>
        </authorList>
    </citation>
    <scope>NUCLEOTIDE SEQUENCE [LARGE SCALE GENOMIC DNA]</scope>
    <source>
        <strain evidence="1 2">DSM 10508</strain>
    </source>
</reference>
<dbReference type="RefSeq" id="WP_004789528.1">
    <property type="nucleotide sequence ID" value="NZ_CAXOVK010000001.1"/>
</dbReference>
<proteinExistence type="predicted"/>
<protein>
    <recommendedName>
        <fullName evidence="3">Flagellar biosynthesis protein FlgN</fullName>
    </recommendedName>
</protein>
<gene>
    <name evidence="1" type="ORF">HNP63_000288</name>
</gene>
<dbReference type="AlphaFoldDB" id="A0AB34Z1E9"/>
<evidence type="ECO:0000313" key="1">
    <source>
        <dbReference type="EMBL" id="MBB5140906.1"/>
    </source>
</evidence>
<evidence type="ECO:0008006" key="3">
    <source>
        <dbReference type="Google" id="ProtNLM"/>
    </source>
</evidence>
<evidence type="ECO:0000313" key="2">
    <source>
        <dbReference type="Proteomes" id="UP000529652"/>
    </source>
</evidence>
<comment type="caution">
    <text evidence="1">The sequence shown here is derived from an EMBL/GenBank/DDBJ whole genome shotgun (WGS) entry which is preliminary data.</text>
</comment>
<accession>A0AB34Z1E9</accession>
<sequence length="136" mass="16212">MSANEILKKYFSNLLLELKELKLILTIESVELQKEEVRILNVTNPKKDLILESIKSYYKTINAWLKSSKNHKLDNFEYLIKEINLLKEEIYIKYQICYKLLQQIVNTKRKIPKIKKHQNHITVSNLPITIMLDIKI</sequence>
<name>A0AB34Z1E9_BORAF</name>
<dbReference type="GeneID" id="76832084"/>
<organism evidence="1 2">
    <name type="scientific">Borreliella afzelii</name>
    <name type="common">Borrelia afzelii</name>
    <dbReference type="NCBI Taxonomy" id="29518"/>
    <lineage>
        <taxon>Bacteria</taxon>
        <taxon>Pseudomonadati</taxon>
        <taxon>Spirochaetota</taxon>
        <taxon>Spirochaetia</taxon>
        <taxon>Spirochaetales</taxon>
        <taxon>Borreliaceae</taxon>
        <taxon>Borreliella</taxon>
    </lineage>
</organism>
<dbReference type="Proteomes" id="UP000529652">
    <property type="component" value="Unassembled WGS sequence"/>
</dbReference>
<dbReference type="EMBL" id="JACHGM010000001">
    <property type="protein sequence ID" value="MBB5140906.1"/>
    <property type="molecule type" value="Genomic_DNA"/>
</dbReference>